<dbReference type="Pfam" id="PF00370">
    <property type="entry name" value="FGGY_N"/>
    <property type="match status" value="1"/>
</dbReference>
<dbReference type="eggNOG" id="KOG2517">
    <property type="taxonomic scope" value="Eukaryota"/>
</dbReference>
<gene>
    <name evidence="4" type="ORF">VOLCADRAFT_119145</name>
</gene>
<reference evidence="4 5" key="1">
    <citation type="journal article" date="2010" name="Science">
        <title>Genomic analysis of organismal complexity in the multicellular green alga Volvox carteri.</title>
        <authorList>
            <person name="Prochnik S.E."/>
            <person name="Umen J."/>
            <person name="Nedelcu A.M."/>
            <person name="Hallmann A."/>
            <person name="Miller S.M."/>
            <person name="Nishii I."/>
            <person name="Ferris P."/>
            <person name="Kuo A."/>
            <person name="Mitros T."/>
            <person name="Fritz-Laylin L.K."/>
            <person name="Hellsten U."/>
            <person name="Chapman J."/>
            <person name="Simakov O."/>
            <person name="Rensing S.A."/>
            <person name="Terry A."/>
            <person name="Pangilinan J."/>
            <person name="Kapitonov V."/>
            <person name="Jurka J."/>
            <person name="Salamov A."/>
            <person name="Shapiro H."/>
            <person name="Schmutz J."/>
            <person name="Grimwood J."/>
            <person name="Lindquist E."/>
            <person name="Lucas S."/>
            <person name="Grigoriev I.V."/>
            <person name="Schmitt R."/>
            <person name="Kirk D."/>
            <person name="Rokhsar D.S."/>
        </authorList>
    </citation>
    <scope>NUCLEOTIDE SEQUENCE [LARGE SCALE GENOMIC DNA]</scope>
    <source>
        <strain evidence="5">f. Nagariensis / Eve</strain>
    </source>
</reference>
<accession>D8UAM3</accession>
<feature type="domain" description="Carbohydrate kinase FGGY N-terminal" evidence="3">
    <location>
        <begin position="6"/>
        <end position="116"/>
    </location>
</feature>
<organism evidence="5">
    <name type="scientific">Volvox carteri f. nagariensis</name>
    <dbReference type="NCBI Taxonomy" id="3068"/>
    <lineage>
        <taxon>Eukaryota</taxon>
        <taxon>Viridiplantae</taxon>
        <taxon>Chlorophyta</taxon>
        <taxon>core chlorophytes</taxon>
        <taxon>Chlorophyceae</taxon>
        <taxon>CS clade</taxon>
        <taxon>Chlamydomonadales</taxon>
        <taxon>Volvocaceae</taxon>
        <taxon>Volvox</taxon>
    </lineage>
</organism>
<dbReference type="SUPFAM" id="SSF53067">
    <property type="entry name" value="Actin-like ATPase domain"/>
    <property type="match status" value="1"/>
</dbReference>
<evidence type="ECO:0000259" key="3">
    <source>
        <dbReference type="Pfam" id="PF00370"/>
    </source>
</evidence>
<dbReference type="InParanoid" id="D8UAM3"/>
<dbReference type="AlphaFoldDB" id="D8UAM3"/>
<sequence>MNCDRYVIGIDGGTESLRAAVFDCHGRILGSHASPYETQYPQPGWAEQRPEDWWRALGEAVRGAVAAAAVAPDRVAALCLDTTCCTVVALGPDGTPLRPALLWMDMRSAEQSARVAATGDVALQ</sequence>
<dbReference type="PANTHER" id="PTHR43435">
    <property type="entry name" value="RIBULOKINASE"/>
    <property type="match status" value="1"/>
</dbReference>
<dbReference type="GO" id="GO:0019321">
    <property type="term" value="P:pentose metabolic process"/>
    <property type="evidence" value="ECO:0007669"/>
    <property type="project" value="TreeGrafter"/>
</dbReference>
<dbReference type="STRING" id="3068.D8UAM3"/>
<dbReference type="Proteomes" id="UP000001058">
    <property type="component" value="Unassembled WGS sequence"/>
</dbReference>
<proteinExistence type="predicted"/>
<keyword evidence="5" id="KW-1185">Reference proteome</keyword>
<dbReference type="KEGG" id="vcn:VOLCADRAFT_119145"/>
<dbReference type="InterPro" id="IPR018484">
    <property type="entry name" value="FGGY_N"/>
</dbReference>
<evidence type="ECO:0000313" key="5">
    <source>
        <dbReference type="Proteomes" id="UP000001058"/>
    </source>
</evidence>
<name>D8UAM3_VOLCA</name>
<evidence type="ECO:0000256" key="1">
    <source>
        <dbReference type="ARBA" id="ARBA00022679"/>
    </source>
</evidence>
<dbReference type="PANTHER" id="PTHR43435:SF4">
    <property type="entry name" value="FGGY CARBOHYDRATE KINASE DOMAIN-CONTAINING PROTEIN"/>
    <property type="match status" value="1"/>
</dbReference>
<dbReference type="InterPro" id="IPR043129">
    <property type="entry name" value="ATPase_NBD"/>
</dbReference>
<dbReference type="GeneID" id="9614458"/>
<dbReference type="GO" id="GO:0005737">
    <property type="term" value="C:cytoplasm"/>
    <property type="evidence" value="ECO:0007669"/>
    <property type="project" value="TreeGrafter"/>
</dbReference>
<dbReference type="Gene3D" id="3.30.420.40">
    <property type="match status" value="1"/>
</dbReference>
<evidence type="ECO:0000256" key="2">
    <source>
        <dbReference type="ARBA" id="ARBA00022777"/>
    </source>
</evidence>
<keyword evidence="1" id="KW-0808">Transferase</keyword>
<dbReference type="EMBL" id="GL378375">
    <property type="protein sequence ID" value="EFJ43177.1"/>
    <property type="molecule type" value="Genomic_DNA"/>
</dbReference>
<protein>
    <recommendedName>
        <fullName evidence="3">Carbohydrate kinase FGGY N-terminal domain-containing protein</fullName>
    </recommendedName>
</protein>
<dbReference type="RefSeq" id="XP_002955752.1">
    <property type="nucleotide sequence ID" value="XM_002955706.1"/>
</dbReference>
<dbReference type="GO" id="GO:0019150">
    <property type="term" value="F:D-ribulokinase activity"/>
    <property type="evidence" value="ECO:0007669"/>
    <property type="project" value="TreeGrafter"/>
</dbReference>
<feature type="non-terminal residue" evidence="4">
    <location>
        <position position="124"/>
    </location>
</feature>
<dbReference type="OrthoDB" id="1927044at2759"/>
<keyword evidence="2" id="KW-0418">Kinase</keyword>
<evidence type="ECO:0000313" key="4">
    <source>
        <dbReference type="EMBL" id="EFJ43177.1"/>
    </source>
</evidence>